<comment type="subcellular location">
    <subcellularLocation>
        <location evidence="1">Cell outer membrane</location>
        <topology evidence="1">Multi-pass membrane protein</topology>
    </subcellularLocation>
</comment>
<name>A0A3P1BI94_9BACT</name>
<dbReference type="PROSITE" id="PS52016">
    <property type="entry name" value="TONB_DEPENDENT_REC_3"/>
    <property type="match status" value="1"/>
</dbReference>
<feature type="chain" id="PRO_5018194776" evidence="2">
    <location>
        <begin position="28"/>
        <end position="789"/>
    </location>
</feature>
<evidence type="ECO:0000256" key="2">
    <source>
        <dbReference type="SAM" id="SignalP"/>
    </source>
</evidence>
<dbReference type="SUPFAM" id="SSF49464">
    <property type="entry name" value="Carboxypeptidase regulatory domain-like"/>
    <property type="match status" value="1"/>
</dbReference>
<comment type="caution">
    <text evidence="4">The sequence shown here is derived from an EMBL/GenBank/DDBJ whole genome shotgun (WGS) entry which is preliminary data.</text>
</comment>
<gene>
    <name evidence="4" type="ORF">EHT25_20975</name>
</gene>
<comment type="similarity">
    <text evidence="1">Belongs to the TonB-dependent receptor family.</text>
</comment>
<dbReference type="InterPro" id="IPR012910">
    <property type="entry name" value="Plug_dom"/>
</dbReference>
<dbReference type="InterPro" id="IPR008969">
    <property type="entry name" value="CarboxyPept-like_regulatory"/>
</dbReference>
<keyword evidence="1" id="KW-0812">Transmembrane</keyword>
<evidence type="ECO:0000256" key="1">
    <source>
        <dbReference type="PROSITE-ProRule" id="PRU01360"/>
    </source>
</evidence>
<dbReference type="AlphaFoldDB" id="A0A3P1BI94"/>
<dbReference type="OrthoDB" id="9803050at2"/>
<dbReference type="SUPFAM" id="SSF56935">
    <property type="entry name" value="Porins"/>
    <property type="match status" value="1"/>
</dbReference>
<evidence type="ECO:0000313" key="4">
    <source>
        <dbReference type="EMBL" id="RRB00672.1"/>
    </source>
</evidence>
<organism evidence="4 5">
    <name type="scientific">Larkinella rosea</name>
    <dbReference type="NCBI Taxonomy" id="2025312"/>
    <lineage>
        <taxon>Bacteria</taxon>
        <taxon>Pseudomonadati</taxon>
        <taxon>Bacteroidota</taxon>
        <taxon>Cytophagia</taxon>
        <taxon>Cytophagales</taxon>
        <taxon>Spirosomataceae</taxon>
        <taxon>Larkinella</taxon>
    </lineage>
</organism>
<dbReference type="Pfam" id="PF07715">
    <property type="entry name" value="Plug"/>
    <property type="match status" value="1"/>
</dbReference>
<dbReference type="Gene3D" id="2.170.130.10">
    <property type="entry name" value="TonB-dependent receptor, plug domain"/>
    <property type="match status" value="1"/>
</dbReference>
<accession>A0A3P1BI94</accession>
<keyword evidence="2" id="KW-0732">Signal</keyword>
<proteinExistence type="inferred from homology"/>
<feature type="signal peptide" evidence="2">
    <location>
        <begin position="1"/>
        <end position="27"/>
    </location>
</feature>
<dbReference type="InterPro" id="IPR037066">
    <property type="entry name" value="Plug_dom_sf"/>
</dbReference>
<keyword evidence="1" id="KW-0998">Cell outer membrane</keyword>
<dbReference type="GO" id="GO:0009279">
    <property type="term" value="C:cell outer membrane"/>
    <property type="evidence" value="ECO:0007669"/>
    <property type="project" value="UniProtKB-SubCell"/>
</dbReference>
<evidence type="ECO:0000313" key="5">
    <source>
        <dbReference type="Proteomes" id="UP000271925"/>
    </source>
</evidence>
<dbReference type="InterPro" id="IPR039426">
    <property type="entry name" value="TonB-dep_rcpt-like"/>
</dbReference>
<dbReference type="Gene3D" id="2.60.40.1120">
    <property type="entry name" value="Carboxypeptidase-like, regulatory domain"/>
    <property type="match status" value="1"/>
</dbReference>
<keyword evidence="1" id="KW-0472">Membrane</keyword>
<keyword evidence="5" id="KW-1185">Reference proteome</keyword>
<keyword evidence="4" id="KW-0675">Receptor</keyword>
<keyword evidence="1" id="KW-1134">Transmembrane beta strand</keyword>
<dbReference type="RefSeq" id="WP_124877138.1">
    <property type="nucleotide sequence ID" value="NZ_RQJO01000010.1"/>
</dbReference>
<dbReference type="Pfam" id="PF13715">
    <property type="entry name" value="CarbopepD_reg_2"/>
    <property type="match status" value="1"/>
</dbReference>
<reference evidence="4 5" key="1">
    <citation type="submission" date="2018-11" db="EMBL/GenBank/DDBJ databases">
        <authorList>
            <person name="Zhou Z."/>
            <person name="Wang G."/>
        </authorList>
    </citation>
    <scope>NUCLEOTIDE SEQUENCE [LARGE SCALE GENOMIC DNA]</scope>
    <source>
        <strain evidence="4 5">KCTC52004</strain>
    </source>
</reference>
<keyword evidence="1" id="KW-0813">Transport</keyword>
<dbReference type="EMBL" id="RQJO01000010">
    <property type="protein sequence ID" value="RRB00672.1"/>
    <property type="molecule type" value="Genomic_DNA"/>
</dbReference>
<protein>
    <submittedName>
        <fullName evidence="4">TonB-dependent receptor</fullName>
    </submittedName>
</protein>
<evidence type="ECO:0000259" key="3">
    <source>
        <dbReference type="Pfam" id="PF07715"/>
    </source>
</evidence>
<sequence length="789" mass="89877">MMKYFLSRFIYQNYWLLPFLLATTSFAQITTVAGYVEDASTGERLIGASVVLGTGNSGLTTNNYGFFSFRASPKITHLTVSYVGYKSEHYSLTNRATRSHSDSVLIIRLTPVNQQLKEITVKDSQNGKDSPDDPLTGRFIIPLETVRKAPALLGENDIIKTIQLLPGVQAGTEGTIGINVRGGSPDQNLILLDGVPVYNINHLFGFFSVINPDAVSHVDFFKGSVPARYGGRLSSVLDITMKEGNQQQWKTSYGISPIAGRLTMEGPLKPGISSLLVSGRGTWLSSLVALGTKIAGSDNSTNFGFYDLNLKWNYKLGSKDRLYASYYTGRDGLQNRFKQQDSDYRYRFRWGNQTASVRWNHLFGPRLFSNTTLYYTQFDYLIDERYQTAMVFRQTAQSGIRDMAFKVDFDYTASERHAMRLGTSLVRHRFQPEVQQTRTTTGDTSIAPTPYAYRTELTAYLEDDFSLNDRIRFNMGLHQATQWLNGGEVYTSLQPRFSGRYLLTAGSSLKVSYNRMTQFLHLLTNSSLGLPTDLWVPVTTNIAPETATQWSVAYSRTFLSGWSASVESYVKKMKNVLEYRENGSFLNSTTTPWFERISIGTGRSIGVETYLEKTTGQTRGWLSYTLSKTTRQFSDINQGREFPYKYDRRHSLSLVLTHELRKNRTLSATFVYNTGTALTLPTSIYEGSRPTDYVVPTQTDLRSERDFYSFFGGIGDMSERNNFRTPSYHRLDISYRTTKQKRHGTRSWIFATYNTYNRLNPFYLYYDNQQLKKFSLFPVIPSITYQREF</sequence>
<dbReference type="Proteomes" id="UP000271925">
    <property type="component" value="Unassembled WGS sequence"/>
</dbReference>
<feature type="domain" description="TonB-dependent receptor plug" evidence="3">
    <location>
        <begin position="155"/>
        <end position="232"/>
    </location>
</feature>